<evidence type="ECO:0000256" key="1">
    <source>
        <dbReference type="SAM" id="MobiDB-lite"/>
    </source>
</evidence>
<dbReference type="Proteomes" id="UP001597197">
    <property type="component" value="Unassembled WGS sequence"/>
</dbReference>
<feature type="transmembrane region" description="Helical" evidence="2">
    <location>
        <begin position="161"/>
        <end position="180"/>
    </location>
</feature>
<evidence type="ECO:0000313" key="3">
    <source>
        <dbReference type="EMBL" id="MFD1873085.1"/>
    </source>
</evidence>
<name>A0ABW4QVL4_9BACT</name>
<dbReference type="RefSeq" id="WP_382313596.1">
    <property type="nucleotide sequence ID" value="NZ_JBHUFD010000003.1"/>
</dbReference>
<reference evidence="4" key="1">
    <citation type="journal article" date="2019" name="Int. J. Syst. Evol. Microbiol.">
        <title>The Global Catalogue of Microorganisms (GCM) 10K type strain sequencing project: providing services to taxonomists for standard genome sequencing and annotation.</title>
        <authorList>
            <consortium name="The Broad Institute Genomics Platform"/>
            <consortium name="The Broad Institute Genome Sequencing Center for Infectious Disease"/>
            <person name="Wu L."/>
            <person name="Ma J."/>
        </authorList>
    </citation>
    <scope>NUCLEOTIDE SEQUENCE [LARGE SCALE GENOMIC DNA]</scope>
    <source>
        <strain evidence="4">CGMCC 1.15795</strain>
    </source>
</reference>
<feature type="transmembrane region" description="Helical" evidence="2">
    <location>
        <begin position="234"/>
        <end position="252"/>
    </location>
</feature>
<keyword evidence="2" id="KW-0812">Transmembrane</keyword>
<evidence type="ECO:0000313" key="4">
    <source>
        <dbReference type="Proteomes" id="UP001597197"/>
    </source>
</evidence>
<feature type="transmembrane region" description="Helical" evidence="2">
    <location>
        <begin position="312"/>
        <end position="330"/>
    </location>
</feature>
<feature type="transmembrane region" description="Helical" evidence="2">
    <location>
        <begin position="121"/>
        <end position="141"/>
    </location>
</feature>
<comment type="caution">
    <text evidence="3">The sequence shown here is derived from an EMBL/GenBank/DDBJ whole genome shotgun (WGS) entry which is preliminary data.</text>
</comment>
<feature type="compositionally biased region" description="Low complexity" evidence="1">
    <location>
        <begin position="43"/>
        <end position="53"/>
    </location>
</feature>
<proteinExistence type="predicted"/>
<feature type="region of interest" description="Disordered" evidence="1">
    <location>
        <begin position="37"/>
        <end position="57"/>
    </location>
</feature>
<protein>
    <submittedName>
        <fullName evidence="3">DoxX family protein</fullName>
    </submittedName>
</protein>
<feature type="transmembrane region" description="Helical" evidence="2">
    <location>
        <begin position="258"/>
        <end position="276"/>
    </location>
</feature>
<organism evidence="3 4">
    <name type="scientific">Hymenobacter bucti</name>
    <dbReference type="NCBI Taxonomy" id="1844114"/>
    <lineage>
        <taxon>Bacteria</taxon>
        <taxon>Pseudomonadati</taxon>
        <taxon>Bacteroidota</taxon>
        <taxon>Cytophagia</taxon>
        <taxon>Cytophagales</taxon>
        <taxon>Hymenobacteraceae</taxon>
        <taxon>Hymenobacter</taxon>
    </lineage>
</organism>
<feature type="transmembrane region" description="Helical" evidence="2">
    <location>
        <begin position="200"/>
        <end position="227"/>
    </location>
</feature>
<dbReference type="EMBL" id="JBHUFD010000003">
    <property type="protein sequence ID" value="MFD1873085.1"/>
    <property type="molecule type" value="Genomic_DNA"/>
</dbReference>
<gene>
    <name evidence="3" type="ORF">ACFSDX_11640</name>
</gene>
<keyword evidence="2" id="KW-1133">Transmembrane helix</keyword>
<accession>A0ABW4QVL4</accession>
<keyword evidence="2" id="KW-0472">Membrane</keyword>
<keyword evidence="4" id="KW-1185">Reference proteome</keyword>
<sequence length="497" mass="55239">MSHQLDDQLAAVSRAQHDESGFPSAYFFAPMSNPPSGGTAPVAARPPAADLGPGPAPESNAWTGAEKAVFRFAFLYFFLQVVPLDWKFYRDIVAHWAGVSLGDLFRLTHYTPRFFDGPDTFANWTVVAAIAAVGTVGWGAVDRNRAEYNTLYYWLRVLVRYRLAAALLGYGFLKLFPMQAPLPSLSHLNTHYGDLSDWKIFALSLGIVPSYQSFLGLVEILGAALLLGRRTASTGAFLVLTFLGNVFLSNLAYEGGEYVYSCYLITLGLLVLWYDLARLNRLLTLELPTRPNHFRLVLPAGWPRAGQRVAKAAFVLLFVGLYGVKAYAAYQQGTYHYPTAPGLPGAAGLYNVREFRLAGEVRPYSATDPERWQDVVLEHWATLSVRSNQPVALDPSNTETIPALDTERSFEYAGAAGRHYYGYTLAPDGQTLTLRNRNPHENRRPLVLRLGRPDARTITLTGHDEQGRALYVVLEKRNKKYLLEEASKTGRRGGLRL</sequence>
<evidence type="ECO:0000256" key="2">
    <source>
        <dbReference type="SAM" id="Phobius"/>
    </source>
</evidence>